<feature type="compositionally biased region" description="Low complexity" evidence="1">
    <location>
        <begin position="106"/>
        <end position="115"/>
    </location>
</feature>
<evidence type="ECO:0000313" key="4">
    <source>
        <dbReference type="Proteomes" id="UP000475862"/>
    </source>
</evidence>
<sequence length="309" mass="35607">MSDSFISFDDTYNDSNTLDQNDENNGNVITNTSQQINETHDSDQNVSHNPNDLPNTKPQSSEVNNLQRRTSLHPLEEVELNRRVTRKRTPSGHIAQSLSIDENINEENQSQQSSQRPTSDDKNTRDVRMSSLFEGYSSVTSNDSRYLDSRRTNEKLKDLIVFLYTEPSIMFYSNVFLMVSREQMEEIFSIILMKTADKYISNLDITRTFLNLESNKAIFLCLYSGFLMILSCICALYSALTIRRQLCYCISGVMIISAIFQLGLGIIIINRKTDQEIMVKKEMKLSFLNYNIQSDVTQRWNSFQSEVII</sequence>
<keyword evidence="2" id="KW-0472">Membrane</keyword>
<dbReference type="Proteomes" id="UP000475862">
    <property type="component" value="Unassembled WGS sequence"/>
</dbReference>
<feature type="compositionally biased region" description="Polar residues" evidence="1">
    <location>
        <begin position="44"/>
        <end position="69"/>
    </location>
</feature>
<keyword evidence="2" id="KW-1133">Transmembrane helix</keyword>
<feature type="transmembrane region" description="Helical" evidence="2">
    <location>
        <begin position="246"/>
        <end position="269"/>
    </location>
</feature>
<evidence type="ECO:0000256" key="1">
    <source>
        <dbReference type="SAM" id="MobiDB-lite"/>
    </source>
</evidence>
<feature type="transmembrane region" description="Helical" evidence="2">
    <location>
        <begin position="217"/>
        <end position="239"/>
    </location>
</feature>
<keyword evidence="2" id="KW-0812">Transmembrane</keyword>
<protein>
    <submittedName>
        <fullName evidence="3">Uncharacterized protein</fullName>
    </submittedName>
</protein>
<keyword evidence="4" id="KW-1185">Reference proteome</keyword>
<proteinExistence type="predicted"/>
<evidence type="ECO:0000256" key="2">
    <source>
        <dbReference type="SAM" id="Phobius"/>
    </source>
</evidence>
<dbReference type="EMBL" id="VYZN01000053">
    <property type="protein sequence ID" value="KAE9527314.1"/>
    <property type="molecule type" value="Genomic_DNA"/>
</dbReference>
<gene>
    <name evidence="3" type="ORF">AGLY_013012</name>
</gene>
<feature type="compositionally biased region" description="Polar residues" evidence="1">
    <location>
        <begin position="13"/>
        <end position="37"/>
    </location>
</feature>
<comment type="caution">
    <text evidence="3">The sequence shown here is derived from an EMBL/GenBank/DDBJ whole genome shotgun (WGS) entry which is preliminary data.</text>
</comment>
<evidence type="ECO:0000313" key="3">
    <source>
        <dbReference type="EMBL" id="KAE9527314.1"/>
    </source>
</evidence>
<accession>A0A6G0T7H6</accession>
<organism evidence="3 4">
    <name type="scientific">Aphis glycines</name>
    <name type="common">Soybean aphid</name>
    <dbReference type="NCBI Taxonomy" id="307491"/>
    <lineage>
        <taxon>Eukaryota</taxon>
        <taxon>Metazoa</taxon>
        <taxon>Ecdysozoa</taxon>
        <taxon>Arthropoda</taxon>
        <taxon>Hexapoda</taxon>
        <taxon>Insecta</taxon>
        <taxon>Pterygota</taxon>
        <taxon>Neoptera</taxon>
        <taxon>Paraneoptera</taxon>
        <taxon>Hemiptera</taxon>
        <taxon>Sternorrhyncha</taxon>
        <taxon>Aphidomorpha</taxon>
        <taxon>Aphidoidea</taxon>
        <taxon>Aphididae</taxon>
        <taxon>Aphidini</taxon>
        <taxon>Aphis</taxon>
        <taxon>Aphis</taxon>
    </lineage>
</organism>
<feature type="region of interest" description="Disordered" evidence="1">
    <location>
        <begin position="1"/>
        <end position="125"/>
    </location>
</feature>
<dbReference type="AlphaFoldDB" id="A0A6G0T7H6"/>
<dbReference type="OrthoDB" id="6624145at2759"/>
<reference evidence="3 4" key="1">
    <citation type="submission" date="2019-08" db="EMBL/GenBank/DDBJ databases">
        <title>The genome of the soybean aphid Biotype 1, its phylome, world population structure and adaptation to the North American continent.</title>
        <authorList>
            <person name="Giordano R."/>
            <person name="Donthu R.K."/>
            <person name="Hernandez A.G."/>
            <person name="Wright C.L."/>
            <person name="Zimin A.V."/>
        </authorList>
    </citation>
    <scope>NUCLEOTIDE SEQUENCE [LARGE SCALE GENOMIC DNA]</scope>
    <source>
        <tissue evidence="3">Whole aphids</tissue>
    </source>
</reference>
<name>A0A6G0T7H6_APHGL</name>